<gene>
    <name evidence="2" type="ORF">SDC9_138071</name>
</gene>
<sequence>MLIILAIAGGTVLTRFIPFFLFPESQEPPKIVLYLGKVLPAAMMGLLVAYCLKNISLVTYPYGLPELLAITVIVLLHKWKNNVLLSIGGGTLIYMLLIRLIFRQ</sequence>
<keyword evidence="1" id="KW-1133">Transmembrane helix</keyword>
<reference evidence="2" key="1">
    <citation type="submission" date="2019-08" db="EMBL/GenBank/DDBJ databases">
        <authorList>
            <person name="Kucharzyk K."/>
            <person name="Murdoch R.W."/>
            <person name="Higgins S."/>
            <person name="Loffler F."/>
        </authorList>
    </citation>
    <scope>NUCLEOTIDE SEQUENCE</scope>
</reference>
<evidence type="ECO:0008006" key="3">
    <source>
        <dbReference type="Google" id="ProtNLM"/>
    </source>
</evidence>
<name>A0A645DPA9_9ZZZZ</name>
<keyword evidence="1" id="KW-0472">Membrane</keyword>
<dbReference type="AlphaFoldDB" id="A0A645DPA9"/>
<comment type="caution">
    <text evidence="2">The sequence shown here is derived from an EMBL/GenBank/DDBJ whole genome shotgun (WGS) entry which is preliminary data.</text>
</comment>
<proteinExistence type="predicted"/>
<dbReference type="Pfam" id="PF05437">
    <property type="entry name" value="AzlD"/>
    <property type="match status" value="1"/>
</dbReference>
<dbReference type="EMBL" id="VSSQ01038076">
    <property type="protein sequence ID" value="MPM90948.1"/>
    <property type="molecule type" value="Genomic_DNA"/>
</dbReference>
<evidence type="ECO:0000313" key="2">
    <source>
        <dbReference type="EMBL" id="MPM90948.1"/>
    </source>
</evidence>
<feature type="transmembrane region" description="Helical" evidence="1">
    <location>
        <begin position="59"/>
        <end position="77"/>
    </location>
</feature>
<dbReference type="PIRSF" id="PIRSF003203">
    <property type="entry name" value="AzlD"/>
    <property type="match status" value="1"/>
</dbReference>
<keyword evidence="1" id="KW-0812">Transmembrane</keyword>
<evidence type="ECO:0000256" key="1">
    <source>
        <dbReference type="SAM" id="Phobius"/>
    </source>
</evidence>
<dbReference type="InterPro" id="IPR008407">
    <property type="entry name" value="Brnchd-chn_aa_trnsp_AzlD"/>
</dbReference>
<feature type="transmembrane region" description="Helical" evidence="1">
    <location>
        <begin position="31"/>
        <end position="52"/>
    </location>
</feature>
<feature type="transmembrane region" description="Helical" evidence="1">
    <location>
        <begin position="83"/>
        <end position="102"/>
    </location>
</feature>
<accession>A0A645DPA9</accession>
<protein>
    <recommendedName>
        <fullName evidence="3">Branched-chain amino acid transport protein AzlD</fullName>
    </recommendedName>
</protein>
<organism evidence="2">
    <name type="scientific">bioreactor metagenome</name>
    <dbReference type="NCBI Taxonomy" id="1076179"/>
    <lineage>
        <taxon>unclassified sequences</taxon>
        <taxon>metagenomes</taxon>
        <taxon>ecological metagenomes</taxon>
    </lineage>
</organism>